<reference evidence="7 8" key="1">
    <citation type="journal article" date="2025" name="Int. J. Syst. Evol. Microbiol.">
        <title>Desulfovibrio falkowii sp. nov., Porphyromonas miyakawae sp. nov., Mediterraneibacter flintii sp. nov. and Owariibacterium komagatae gen. nov., sp. nov., isolated from human faeces.</title>
        <authorList>
            <person name="Hamaguchi T."/>
            <person name="Ohara M."/>
            <person name="Hisatomi A."/>
            <person name="Sekiguchi K."/>
            <person name="Takeda J.I."/>
            <person name="Ueyama J."/>
            <person name="Ito M."/>
            <person name="Nishiwaki H."/>
            <person name="Ogi T."/>
            <person name="Hirayama M."/>
            <person name="Ohkuma M."/>
            <person name="Sakamoto M."/>
            <person name="Ohno K."/>
        </authorList>
    </citation>
    <scope>NUCLEOTIDE SEQUENCE [LARGE SCALE GENOMIC DNA]</scope>
    <source>
        <strain evidence="7 8">13CB11C</strain>
    </source>
</reference>
<dbReference type="SFLD" id="SFLDG01067">
    <property type="entry name" value="SPASM/twitch_domain_containing"/>
    <property type="match status" value="1"/>
</dbReference>
<dbReference type="InterPro" id="IPR058240">
    <property type="entry name" value="rSAM_sf"/>
</dbReference>
<evidence type="ECO:0000256" key="4">
    <source>
        <dbReference type="ARBA" id="ARBA00023004"/>
    </source>
</evidence>
<dbReference type="PROSITE" id="PS51918">
    <property type="entry name" value="RADICAL_SAM"/>
    <property type="match status" value="1"/>
</dbReference>
<keyword evidence="2" id="KW-0949">S-adenosyl-L-methionine</keyword>
<keyword evidence="5" id="KW-0411">Iron-sulfur</keyword>
<dbReference type="InterPro" id="IPR013785">
    <property type="entry name" value="Aldolase_TIM"/>
</dbReference>
<dbReference type="EMBL" id="BAAFSF010000001">
    <property type="protein sequence ID" value="GAB1251374.1"/>
    <property type="molecule type" value="Genomic_DNA"/>
</dbReference>
<evidence type="ECO:0000313" key="8">
    <source>
        <dbReference type="Proteomes" id="UP001628220"/>
    </source>
</evidence>
<gene>
    <name evidence="7" type="ORF">Tsumi_04780</name>
</gene>
<dbReference type="Gene3D" id="3.20.20.70">
    <property type="entry name" value="Aldolase class I"/>
    <property type="match status" value="1"/>
</dbReference>
<evidence type="ECO:0000256" key="5">
    <source>
        <dbReference type="ARBA" id="ARBA00023014"/>
    </source>
</evidence>
<evidence type="ECO:0000256" key="2">
    <source>
        <dbReference type="ARBA" id="ARBA00022691"/>
    </source>
</evidence>
<keyword evidence="3" id="KW-0479">Metal-binding</keyword>
<accession>A0ABQ0E101</accession>
<dbReference type="PANTHER" id="PTHR11228:SF34">
    <property type="entry name" value="TUNGSTEN-CONTAINING ALDEHYDE FERREDOXIN OXIDOREDUCTASE COFACTOR MODIFYING PROTEIN"/>
    <property type="match status" value="1"/>
</dbReference>
<evidence type="ECO:0000313" key="7">
    <source>
        <dbReference type="EMBL" id="GAB1251374.1"/>
    </source>
</evidence>
<keyword evidence="4" id="KW-0408">Iron</keyword>
<dbReference type="InterPro" id="IPR007197">
    <property type="entry name" value="rSAM"/>
</dbReference>
<dbReference type="Pfam" id="PF04055">
    <property type="entry name" value="Radical_SAM"/>
    <property type="match status" value="1"/>
</dbReference>
<evidence type="ECO:0000256" key="1">
    <source>
        <dbReference type="ARBA" id="ARBA00001966"/>
    </source>
</evidence>
<keyword evidence="8" id="KW-1185">Reference proteome</keyword>
<dbReference type="SUPFAM" id="SSF102114">
    <property type="entry name" value="Radical SAM enzymes"/>
    <property type="match status" value="1"/>
</dbReference>
<evidence type="ECO:0000259" key="6">
    <source>
        <dbReference type="PROSITE" id="PS51918"/>
    </source>
</evidence>
<dbReference type="Proteomes" id="UP001628220">
    <property type="component" value="Unassembled WGS sequence"/>
</dbReference>
<dbReference type="CDD" id="cd01335">
    <property type="entry name" value="Radical_SAM"/>
    <property type="match status" value="1"/>
</dbReference>
<feature type="domain" description="Radical SAM core" evidence="6">
    <location>
        <begin position="32"/>
        <end position="261"/>
    </location>
</feature>
<dbReference type="RefSeq" id="WP_411915185.1">
    <property type="nucleotide sequence ID" value="NZ_BAAFSF010000001.1"/>
</dbReference>
<name>A0ABQ0E101_9PORP</name>
<proteinExistence type="predicted"/>
<protein>
    <recommendedName>
        <fullName evidence="6">Radical SAM core domain-containing protein</fullName>
    </recommendedName>
</protein>
<organism evidence="7 8">
    <name type="scientific">Porphyromonas miyakawae</name>
    <dbReference type="NCBI Taxonomy" id="3137470"/>
    <lineage>
        <taxon>Bacteria</taxon>
        <taxon>Pseudomonadati</taxon>
        <taxon>Bacteroidota</taxon>
        <taxon>Bacteroidia</taxon>
        <taxon>Bacteroidales</taxon>
        <taxon>Porphyromonadaceae</taxon>
        <taxon>Porphyromonas</taxon>
    </lineage>
</organism>
<dbReference type="SFLD" id="SFLDS00029">
    <property type="entry name" value="Radical_SAM"/>
    <property type="match status" value="1"/>
</dbReference>
<comment type="caution">
    <text evidence="7">The sequence shown here is derived from an EMBL/GenBank/DDBJ whole genome shotgun (WGS) entry which is preliminary data.</text>
</comment>
<evidence type="ECO:0000256" key="3">
    <source>
        <dbReference type="ARBA" id="ARBA00022723"/>
    </source>
</evidence>
<sequence length="340" mass="38680">MKWNSLLQKTARKVSHKGGDRLKLLSVWGAHLMGQRYIGVFIDPILACNLRCQMCYFSDHAYRATLQGRLTAEDCDQFAANLFPHALRLQIGCGAEPSLAPDMVIRLIQLGRQYKVPFISVVTNGNLLTSDILQEAVTAGLNELILSLHGVRKETYESLMVGAKWERFISLLESLKKLNNPPAVRLNYTMNKDNIIELSALPDLIRDYPITTVQLRPIQKIGESAYQDFSMKPLLDVYDEIIEPTVRRLRTTGIEVFCPDKKKMSVTATPPRHLAKLFEEVTYYYLSPQSNGPGIVDFRKVSFLDYTRKIHLAKKLFHAILLEKNTLSVKALHTTKKLNY</sequence>
<dbReference type="PANTHER" id="PTHR11228">
    <property type="entry name" value="RADICAL SAM DOMAIN PROTEIN"/>
    <property type="match status" value="1"/>
</dbReference>
<dbReference type="InterPro" id="IPR050377">
    <property type="entry name" value="Radical_SAM_PqqE_MftC-like"/>
</dbReference>
<comment type="cofactor">
    <cofactor evidence="1">
        <name>[4Fe-4S] cluster</name>
        <dbReference type="ChEBI" id="CHEBI:49883"/>
    </cofactor>
</comment>